<dbReference type="Proteomes" id="UP000077202">
    <property type="component" value="Unassembled WGS sequence"/>
</dbReference>
<dbReference type="EMBL" id="LVLJ01002633">
    <property type="protein sequence ID" value="OAE24329.1"/>
    <property type="molecule type" value="Genomic_DNA"/>
</dbReference>
<protein>
    <submittedName>
        <fullName evidence="1">Uncharacterized protein</fullName>
    </submittedName>
</protein>
<comment type="caution">
    <text evidence="1">The sequence shown here is derived from an EMBL/GenBank/DDBJ whole genome shotgun (WGS) entry which is preliminary data.</text>
</comment>
<name>A0A176VU54_MARPO</name>
<accession>A0A176VU54</accession>
<gene>
    <name evidence="1" type="ORF">AXG93_2798s1020</name>
</gene>
<keyword evidence="2" id="KW-1185">Reference proteome</keyword>
<evidence type="ECO:0000313" key="1">
    <source>
        <dbReference type="EMBL" id="OAE24329.1"/>
    </source>
</evidence>
<evidence type="ECO:0000313" key="2">
    <source>
        <dbReference type="Proteomes" id="UP000077202"/>
    </source>
</evidence>
<dbReference type="Gene3D" id="3.20.20.220">
    <property type="match status" value="1"/>
</dbReference>
<reference evidence="1" key="1">
    <citation type="submission" date="2016-03" db="EMBL/GenBank/DDBJ databases">
        <title>Mechanisms controlling the formation of the plant cell surface in tip-growing cells are functionally conserved among land plants.</title>
        <authorList>
            <person name="Honkanen S."/>
            <person name="Jones V.A."/>
            <person name="Morieri G."/>
            <person name="Champion C."/>
            <person name="Hetherington A.J."/>
            <person name="Kelly S."/>
            <person name="Saint-Marcoux D."/>
            <person name="Proust H."/>
            <person name="Prescott H."/>
            <person name="Dolan L."/>
        </authorList>
    </citation>
    <scope>NUCLEOTIDE SEQUENCE [LARGE SCALE GENOMIC DNA]</scope>
    <source>
        <tissue evidence="1">Whole gametophyte</tissue>
    </source>
</reference>
<organism evidence="1 2">
    <name type="scientific">Marchantia polymorpha subsp. ruderalis</name>
    <dbReference type="NCBI Taxonomy" id="1480154"/>
    <lineage>
        <taxon>Eukaryota</taxon>
        <taxon>Viridiplantae</taxon>
        <taxon>Streptophyta</taxon>
        <taxon>Embryophyta</taxon>
        <taxon>Marchantiophyta</taxon>
        <taxon>Marchantiopsida</taxon>
        <taxon>Marchantiidae</taxon>
        <taxon>Marchantiales</taxon>
        <taxon>Marchantiaceae</taxon>
        <taxon>Marchantia</taxon>
    </lineage>
</organism>
<sequence>MALEHRFLQLLELPTSAATSKIFLSQKIQDKLFPGGHIHGVVRPDLPEVHPFFKFVSARVATGEKKRPKLGTTMGTPSAASSLEIIGQMESSVQNASCWRVQTVAAQMRSRKDVCRHLLTSAQTVNASGYGGALLLVSGGHPLRRLPVVDRFLPSNSLDMLRTASQLRKFGNISPGVQLWAVENPLLNSVARLEQKIEAGAETVILQPPLLIDRFGEWWGAARSRG</sequence>
<proteinExistence type="predicted"/>
<dbReference type="AlphaFoldDB" id="A0A176VU54"/>